<evidence type="ECO:0000313" key="3">
    <source>
        <dbReference type="Proteomes" id="UP000000517"/>
    </source>
</evidence>
<feature type="region of interest" description="Disordered" evidence="1">
    <location>
        <begin position="97"/>
        <end position="126"/>
    </location>
</feature>
<evidence type="ECO:0000313" key="2">
    <source>
        <dbReference type="EMBL" id="ADL26607.1"/>
    </source>
</evidence>
<sequence>MFFRILASCNLIFSIFYSMKSLLLLSSLLLIACGNDHPTAKIVEVNKRMVLEEWPDSNYIASLDSILKLEPVKKGKDTADVSLKMNAFKAPTFKLPPSVTGKSTSRKSGLSKPPKQVKQAAEASKPSNNAENFVAKFSNALSALQSDPSNKGLYKVVTANDGEDLFKLLRRTYGAGTQNLPRFYVLSALQSVNPGVMLEHLNAGDKVRVPRL</sequence>
<keyword evidence="2" id="KW-0449">Lipoprotein</keyword>
<reference evidence="3" key="1">
    <citation type="submission" date="2010-08" db="EMBL/GenBank/DDBJ databases">
        <title>Complete sequence of Fibrobacter succinogenes subsp. succinogenes S85.</title>
        <authorList>
            <person name="Durkin A.S."/>
            <person name="Nelson K.E."/>
            <person name="Morrison M."/>
            <person name="Forsberg C.W."/>
            <person name="Wilson D.B."/>
            <person name="Russell J.B."/>
            <person name="Cann I.K.O."/>
            <person name="Mackie R.I."/>
            <person name="White B.A."/>
        </authorList>
    </citation>
    <scope>NUCLEOTIDE SEQUENCE [LARGE SCALE GENOMIC DNA]</scope>
    <source>
        <strain evidence="3">ATCC 19169 / S85</strain>
    </source>
</reference>
<dbReference type="PATRIC" id="fig|59374.8.peg.607"/>
<dbReference type="HOGENOM" id="CLU_1298247_0_0_0"/>
<proteinExistence type="predicted"/>
<dbReference type="AlphaFoldDB" id="D9S7A2"/>
<dbReference type="EMBL" id="CP002158">
    <property type="protein sequence ID" value="ADL26607.1"/>
    <property type="molecule type" value="Genomic_DNA"/>
</dbReference>
<dbReference type="STRING" id="59374.FSU_0629"/>
<dbReference type="PROSITE" id="PS51257">
    <property type="entry name" value="PROKAR_LIPOPROTEIN"/>
    <property type="match status" value="1"/>
</dbReference>
<accession>D9S7A2</accession>
<organism evidence="2 3">
    <name type="scientific">Fibrobacter succinogenes (strain ATCC 19169 / S85)</name>
    <dbReference type="NCBI Taxonomy" id="59374"/>
    <lineage>
        <taxon>Bacteria</taxon>
        <taxon>Pseudomonadati</taxon>
        <taxon>Fibrobacterota</taxon>
        <taxon>Fibrobacteria</taxon>
        <taxon>Fibrobacterales</taxon>
        <taxon>Fibrobacteraceae</taxon>
        <taxon>Fibrobacter</taxon>
    </lineage>
</organism>
<gene>
    <name evidence="2" type="ordered locus">FSU_0629</name>
</gene>
<protein>
    <submittedName>
        <fullName evidence="2">Putative lipoprotein</fullName>
    </submittedName>
</protein>
<dbReference type="KEGG" id="fsc:FSU_0629"/>
<evidence type="ECO:0000256" key="1">
    <source>
        <dbReference type="SAM" id="MobiDB-lite"/>
    </source>
</evidence>
<dbReference type="Proteomes" id="UP000000517">
    <property type="component" value="Chromosome"/>
</dbReference>
<name>D9S7A2_FIBSS</name>